<evidence type="ECO:0000256" key="9">
    <source>
        <dbReference type="SAM" id="Phobius"/>
    </source>
</evidence>
<feature type="transmembrane region" description="Helical" evidence="9">
    <location>
        <begin position="169"/>
        <end position="188"/>
    </location>
</feature>
<keyword evidence="4 9" id="KW-0812">Transmembrane</keyword>
<evidence type="ECO:0000256" key="4">
    <source>
        <dbReference type="ARBA" id="ARBA00022692"/>
    </source>
</evidence>
<feature type="transmembrane region" description="Helical" evidence="9">
    <location>
        <begin position="321"/>
        <end position="338"/>
    </location>
</feature>
<evidence type="ECO:0000313" key="11">
    <source>
        <dbReference type="EMBL" id="CZR51806.1"/>
    </source>
</evidence>
<reference evidence="11 12" key="1">
    <citation type="submission" date="2016-03" db="EMBL/GenBank/DDBJ databases">
        <authorList>
            <person name="Ploux O."/>
        </authorList>
    </citation>
    <scope>NUCLEOTIDE SEQUENCE [LARGE SCALE GENOMIC DNA]</scope>
    <source>
        <strain evidence="11 12">UAMH 11012</strain>
    </source>
</reference>
<dbReference type="InterPro" id="IPR036259">
    <property type="entry name" value="MFS_trans_sf"/>
</dbReference>
<dbReference type="GO" id="GO:0016020">
    <property type="term" value="C:membrane"/>
    <property type="evidence" value="ECO:0007669"/>
    <property type="project" value="UniProtKB-SubCell"/>
</dbReference>
<evidence type="ECO:0000256" key="2">
    <source>
        <dbReference type="ARBA" id="ARBA00010992"/>
    </source>
</evidence>
<protein>
    <submittedName>
        <fullName evidence="11">Probable alpha-glucoside transport protein</fullName>
    </submittedName>
</protein>
<feature type="transmembrane region" description="Helical" evidence="9">
    <location>
        <begin position="142"/>
        <end position="163"/>
    </location>
</feature>
<dbReference type="AlphaFoldDB" id="A0A1L7WGB3"/>
<dbReference type="Pfam" id="PF00083">
    <property type="entry name" value="Sugar_tr"/>
    <property type="match status" value="1"/>
</dbReference>
<dbReference type="PROSITE" id="PS00217">
    <property type="entry name" value="SUGAR_TRANSPORT_2"/>
    <property type="match status" value="1"/>
</dbReference>
<feature type="transmembrane region" description="Helical" evidence="9">
    <location>
        <begin position="386"/>
        <end position="405"/>
    </location>
</feature>
<keyword evidence="5 9" id="KW-1133">Transmembrane helix</keyword>
<feature type="transmembrane region" description="Helical" evidence="9">
    <location>
        <begin position="231"/>
        <end position="252"/>
    </location>
</feature>
<accession>A0A1L7WGB3</accession>
<dbReference type="PROSITE" id="PS50850">
    <property type="entry name" value="MFS"/>
    <property type="match status" value="1"/>
</dbReference>
<keyword evidence="3 7" id="KW-0813">Transport</keyword>
<evidence type="ECO:0000256" key="6">
    <source>
        <dbReference type="ARBA" id="ARBA00023136"/>
    </source>
</evidence>
<feature type="transmembrane region" description="Helical" evidence="9">
    <location>
        <begin position="61"/>
        <end position="89"/>
    </location>
</feature>
<proteinExistence type="inferred from homology"/>
<evidence type="ECO:0000256" key="5">
    <source>
        <dbReference type="ARBA" id="ARBA00022989"/>
    </source>
</evidence>
<dbReference type="Proteomes" id="UP000184330">
    <property type="component" value="Unassembled WGS sequence"/>
</dbReference>
<dbReference type="EMBL" id="FJOG01000002">
    <property type="protein sequence ID" value="CZR51806.1"/>
    <property type="molecule type" value="Genomic_DNA"/>
</dbReference>
<evidence type="ECO:0000313" key="12">
    <source>
        <dbReference type="Proteomes" id="UP000184330"/>
    </source>
</evidence>
<dbReference type="PANTHER" id="PTHR48022">
    <property type="entry name" value="PLASTIDIC GLUCOSE TRANSPORTER 4"/>
    <property type="match status" value="1"/>
</dbReference>
<feature type="region of interest" description="Disordered" evidence="8">
    <location>
        <begin position="1"/>
        <end position="29"/>
    </location>
</feature>
<dbReference type="InterPro" id="IPR050360">
    <property type="entry name" value="MFS_Sugar_Transporters"/>
</dbReference>
<feature type="domain" description="Major facilitator superfamily (MFS) profile" evidence="10">
    <location>
        <begin position="64"/>
        <end position="508"/>
    </location>
</feature>
<dbReference type="GO" id="GO:0005351">
    <property type="term" value="F:carbohydrate:proton symporter activity"/>
    <property type="evidence" value="ECO:0007669"/>
    <property type="project" value="TreeGrafter"/>
</dbReference>
<name>A0A1L7WGB3_9HELO</name>
<feature type="transmembrane region" description="Helical" evidence="9">
    <location>
        <begin position="486"/>
        <end position="502"/>
    </location>
</feature>
<dbReference type="SUPFAM" id="SSF103473">
    <property type="entry name" value="MFS general substrate transporter"/>
    <property type="match status" value="1"/>
</dbReference>
<evidence type="ECO:0000256" key="8">
    <source>
        <dbReference type="SAM" id="MobiDB-lite"/>
    </source>
</evidence>
<feature type="transmembrane region" description="Helical" evidence="9">
    <location>
        <begin position="109"/>
        <end position="135"/>
    </location>
</feature>
<keyword evidence="12" id="KW-1185">Reference proteome</keyword>
<keyword evidence="6 9" id="KW-0472">Membrane</keyword>
<dbReference type="OrthoDB" id="6612291at2759"/>
<feature type="transmembrane region" description="Helical" evidence="9">
    <location>
        <begin position="358"/>
        <end position="379"/>
    </location>
</feature>
<sequence>MSPTDPKETMGTTIEPVISKVSDPSEDEKLSPAQLNNLAAHANEAEHHQPPLQAVKAYWPAVFWSVMVSMCVVMEGYDAILIGNFFAYPTFAKKYGNYDASTDTYQLTAAWQAGLSDASGVGAFFGILANGYLVAWFGPKRVLLGALVMLTGFVAMTFSAPTIGILCAGEFLCGIPWGIFATIGPAYASEVLPLSLRVYLTSYTNMCFIIGQLIAAGVLDGLVQIDNEWSYRAAFALQWFWPAFLFPALLFMPESPWHLVRKGRLDEAEKSLTRLQSKTAQVSAKETLAMIVHTNNLEQELTIGTSYFDCFRGFELRRTEIACIAFAGQMFAGAPFAYNSTYFFQQIGFSTSATYNLNVGGTAMALFGTLISWFCIMPYVGRRKTYLYGMISLTTILMLIGILNVKTNVKSVATAQASLTLIWTFIFQLSVGQLGWAIPAEIGSTRLRQKTVCLARNAYYIVNVVANVLEPYFMNPTEWNLKGYTGFFWGGLAFCTAVWTFFRLPETKGRTFDEIDMLFARGTNARKFAEVRLEGTTESGQETPVVVKEAQV</sequence>
<dbReference type="InterPro" id="IPR003663">
    <property type="entry name" value="Sugar/inositol_transpt"/>
</dbReference>
<dbReference type="InterPro" id="IPR005828">
    <property type="entry name" value="MFS_sugar_transport-like"/>
</dbReference>
<gene>
    <name evidence="11" type="ORF">PAC_01683</name>
</gene>
<feature type="transmembrane region" description="Helical" evidence="9">
    <location>
        <begin position="417"/>
        <end position="438"/>
    </location>
</feature>
<evidence type="ECO:0000256" key="3">
    <source>
        <dbReference type="ARBA" id="ARBA00022448"/>
    </source>
</evidence>
<feature type="transmembrane region" description="Helical" evidence="9">
    <location>
        <begin position="200"/>
        <end position="219"/>
    </location>
</feature>
<dbReference type="Gene3D" id="1.20.1250.20">
    <property type="entry name" value="MFS general substrate transporter like domains"/>
    <property type="match status" value="1"/>
</dbReference>
<feature type="transmembrane region" description="Helical" evidence="9">
    <location>
        <begin position="458"/>
        <end position="474"/>
    </location>
</feature>
<comment type="subcellular location">
    <subcellularLocation>
        <location evidence="1">Membrane</location>
        <topology evidence="1">Multi-pass membrane protein</topology>
    </subcellularLocation>
</comment>
<dbReference type="PANTHER" id="PTHR48022:SF83">
    <property type="entry name" value="MAJOR FACILITATOR SUPERFAMILY (MFS) PROFILE DOMAIN-CONTAINING PROTEIN"/>
    <property type="match status" value="1"/>
</dbReference>
<evidence type="ECO:0000256" key="7">
    <source>
        <dbReference type="RuleBase" id="RU003346"/>
    </source>
</evidence>
<comment type="similarity">
    <text evidence="2 7">Belongs to the major facilitator superfamily. Sugar transporter (TC 2.A.1.1) family.</text>
</comment>
<evidence type="ECO:0000256" key="1">
    <source>
        <dbReference type="ARBA" id="ARBA00004141"/>
    </source>
</evidence>
<organism evidence="11 12">
    <name type="scientific">Phialocephala subalpina</name>
    <dbReference type="NCBI Taxonomy" id="576137"/>
    <lineage>
        <taxon>Eukaryota</taxon>
        <taxon>Fungi</taxon>
        <taxon>Dikarya</taxon>
        <taxon>Ascomycota</taxon>
        <taxon>Pezizomycotina</taxon>
        <taxon>Leotiomycetes</taxon>
        <taxon>Helotiales</taxon>
        <taxon>Mollisiaceae</taxon>
        <taxon>Phialocephala</taxon>
        <taxon>Phialocephala fortinii species complex</taxon>
    </lineage>
</organism>
<dbReference type="FunFam" id="1.20.1250.20:FF:000078">
    <property type="entry name" value="MFS maltose transporter, putative"/>
    <property type="match status" value="1"/>
</dbReference>
<evidence type="ECO:0000259" key="10">
    <source>
        <dbReference type="PROSITE" id="PS50850"/>
    </source>
</evidence>
<dbReference type="NCBIfam" id="TIGR00879">
    <property type="entry name" value="SP"/>
    <property type="match status" value="1"/>
</dbReference>
<dbReference type="InterPro" id="IPR005829">
    <property type="entry name" value="Sugar_transporter_CS"/>
</dbReference>
<dbReference type="InterPro" id="IPR020846">
    <property type="entry name" value="MFS_dom"/>
</dbReference>